<feature type="region of interest" description="Disordered" evidence="1">
    <location>
        <begin position="1"/>
        <end position="23"/>
    </location>
</feature>
<gene>
    <name evidence="3" type="ORF">SAMN05444359_12080</name>
</gene>
<keyword evidence="4" id="KW-1185">Reference proteome</keyword>
<sequence length="56" mass="6525">MAKTESEKQQDSTRKTSPETEARRRIARNPLRLYFYYLIPLIVLAVIIYYAFGGQG</sequence>
<protein>
    <submittedName>
        <fullName evidence="3">Uncharacterized protein</fullName>
    </submittedName>
</protein>
<name>A0A1H9KFS3_9BACT</name>
<evidence type="ECO:0000256" key="1">
    <source>
        <dbReference type="SAM" id="MobiDB-lite"/>
    </source>
</evidence>
<keyword evidence="2" id="KW-0472">Membrane</keyword>
<evidence type="ECO:0000313" key="3">
    <source>
        <dbReference type="EMBL" id="SEQ97703.1"/>
    </source>
</evidence>
<dbReference type="EMBL" id="FOFB01000020">
    <property type="protein sequence ID" value="SEQ97703.1"/>
    <property type="molecule type" value="Genomic_DNA"/>
</dbReference>
<proteinExistence type="predicted"/>
<accession>A0A1H9KFS3</accession>
<dbReference type="AlphaFoldDB" id="A0A1H9KFS3"/>
<dbReference type="Proteomes" id="UP000199021">
    <property type="component" value="Unassembled WGS sequence"/>
</dbReference>
<organism evidence="3 4">
    <name type="scientific">Neolewinella agarilytica</name>
    <dbReference type="NCBI Taxonomy" id="478744"/>
    <lineage>
        <taxon>Bacteria</taxon>
        <taxon>Pseudomonadati</taxon>
        <taxon>Bacteroidota</taxon>
        <taxon>Saprospiria</taxon>
        <taxon>Saprospirales</taxon>
        <taxon>Lewinellaceae</taxon>
        <taxon>Neolewinella</taxon>
    </lineage>
</organism>
<feature type="transmembrane region" description="Helical" evidence="2">
    <location>
        <begin position="33"/>
        <end position="52"/>
    </location>
</feature>
<keyword evidence="2" id="KW-1133">Transmembrane helix</keyword>
<evidence type="ECO:0000256" key="2">
    <source>
        <dbReference type="SAM" id="Phobius"/>
    </source>
</evidence>
<keyword evidence="2" id="KW-0812">Transmembrane</keyword>
<reference evidence="4" key="1">
    <citation type="submission" date="2016-10" db="EMBL/GenBank/DDBJ databases">
        <authorList>
            <person name="Varghese N."/>
            <person name="Submissions S."/>
        </authorList>
    </citation>
    <scope>NUCLEOTIDE SEQUENCE [LARGE SCALE GENOMIC DNA]</scope>
    <source>
        <strain evidence="4">DSM 24740</strain>
    </source>
</reference>
<evidence type="ECO:0000313" key="4">
    <source>
        <dbReference type="Proteomes" id="UP000199021"/>
    </source>
</evidence>
<dbReference type="InParanoid" id="A0A1H9KFS3"/>